<sequence length="424" mass="46698">MGCVRNNSALGKMFSSIQKRTIPLFLAGILFAGLLPVSSLHAQTIDVAGLIDLLEKQIAALQEKIAELENVSGGDATLETFGDIGFFQSYLERGIMSDEVKDLQEFLGTLPGIYPEHIISGYFGPLTESAVKRFQATYDIETLGVVGPKTRAKLNELLRQGQQKVPPVTTPSLGGSEPIDTTPAPEEQPQATMPPSKPVELPTPASFHLEPKPSYDEAVLAQKIHDLVNNERAKAGLAPLVWDWQIAQVAFLHSADQARDNQELTDPDILCNYPLIRHEGFLFGYSLKERFDNKNLAFRRGGENIGILSAVKDLVYQFPQDNPPAECPDIPTFPVGDGTQEERTALYQSIFQQSLEAVRGADRGIVWVNRSWHSADEVAVRIVEGWMNSPGHKANILTPYFDSDGIGVVAVNDFFVITHDFVDK</sequence>
<feature type="domain" description="SCP" evidence="2">
    <location>
        <begin position="226"/>
        <end position="262"/>
    </location>
</feature>
<evidence type="ECO:0000313" key="4">
    <source>
        <dbReference type="EMBL" id="PIR69338.1"/>
    </source>
</evidence>
<dbReference type="SUPFAM" id="SSF47090">
    <property type="entry name" value="PGBD-like"/>
    <property type="match status" value="1"/>
</dbReference>
<dbReference type="Gene3D" id="1.10.101.10">
    <property type="entry name" value="PGBD-like superfamily/PGBD"/>
    <property type="match status" value="1"/>
</dbReference>
<dbReference type="AlphaFoldDB" id="A0A2H0TCP7"/>
<dbReference type="InterPro" id="IPR014044">
    <property type="entry name" value="CAP_dom"/>
</dbReference>
<dbReference type="Proteomes" id="UP000231503">
    <property type="component" value="Unassembled WGS sequence"/>
</dbReference>
<dbReference type="PANTHER" id="PTHR31157:SF1">
    <property type="entry name" value="SCP DOMAIN-CONTAINING PROTEIN"/>
    <property type="match status" value="1"/>
</dbReference>
<evidence type="ECO:0000313" key="5">
    <source>
        <dbReference type="Proteomes" id="UP000231503"/>
    </source>
</evidence>
<comment type="caution">
    <text evidence="4">The sequence shown here is derived from an EMBL/GenBank/DDBJ whole genome shotgun (WGS) entry which is preliminary data.</text>
</comment>
<feature type="domain" description="Peptidoglycan binding-like" evidence="3">
    <location>
        <begin position="97"/>
        <end position="154"/>
    </location>
</feature>
<evidence type="ECO:0000259" key="2">
    <source>
        <dbReference type="Pfam" id="PF00188"/>
    </source>
</evidence>
<dbReference type="SUPFAM" id="SSF55797">
    <property type="entry name" value="PR-1-like"/>
    <property type="match status" value="1"/>
</dbReference>
<dbReference type="PANTHER" id="PTHR31157">
    <property type="entry name" value="SCP DOMAIN-CONTAINING PROTEIN"/>
    <property type="match status" value="1"/>
</dbReference>
<feature type="region of interest" description="Disordered" evidence="1">
    <location>
        <begin position="159"/>
        <end position="199"/>
    </location>
</feature>
<dbReference type="Gene3D" id="3.40.33.10">
    <property type="entry name" value="CAP"/>
    <property type="match status" value="1"/>
</dbReference>
<dbReference type="Pfam" id="PF01471">
    <property type="entry name" value="PG_binding_1"/>
    <property type="match status" value="1"/>
</dbReference>
<gene>
    <name evidence="4" type="ORF">COU47_03130</name>
</gene>
<accession>A0A2H0TCP7</accession>
<organism evidence="4 5">
    <name type="scientific">Candidatus Niyogibacteria bacterium CG10_big_fil_rev_8_21_14_0_10_46_36</name>
    <dbReference type="NCBI Taxonomy" id="1974726"/>
    <lineage>
        <taxon>Bacteria</taxon>
        <taxon>Candidatus Niyogiibacteriota</taxon>
    </lineage>
</organism>
<dbReference type="InterPro" id="IPR002477">
    <property type="entry name" value="Peptidoglycan-bd-like"/>
</dbReference>
<protein>
    <submittedName>
        <fullName evidence="4">Uncharacterized protein</fullName>
    </submittedName>
</protein>
<proteinExistence type="predicted"/>
<dbReference type="InterPro" id="IPR035940">
    <property type="entry name" value="CAP_sf"/>
</dbReference>
<dbReference type="EMBL" id="PFCO01000008">
    <property type="protein sequence ID" value="PIR69338.1"/>
    <property type="molecule type" value="Genomic_DNA"/>
</dbReference>
<dbReference type="InterPro" id="IPR036366">
    <property type="entry name" value="PGBDSf"/>
</dbReference>
<dbReference type="InterPro" id="IPR036365">
    <property type="entry name" value="PGBD-like_sf"/>
</dbReference>
<dbReference type="Pfam" id="PF00188">
    <property type="entry name" value="CAP"/>
    <property type="match status" value="1"/>
</dbReference>
<name>A0A2H0TCP7_9BACT</name>
<evidence type="ECO:0000256" key="1">
    <source>
        <dbReference type="SAM" id="MobiDB-lite"/>
    </source>
</evidence>
<dbReference type="CDD" id="cd05379">
    <property type="entry name" value="CAP_bacterial"/>
    <property type="match status" value="1"/>
</dbReference>
<reference evidence="5" key="1">
    <citation type="submission" date="2017-09" db="EMBL/GenBank/DDBJ databases">
        <title>Depth-based differentiation of microbial function through sediment-hosted aquifers and enrichment of novel symbionts in the deep terrestrial subsurface.</title>
        <authorList>
            <person name="Probst A.J."/>
            <person name="Ladd B."/>
            <person name="Jarett J.K."/>
            <person name="Geller-Mcgrath D.E."/>
            <person name="Sieber C.M.K."/>
            <person name="Emerson J.B."/>
            <person name="Anantharaman K."/>
            <person name="Thomas B.C."/>
            <person name="Malmstrom R."/>
            <person name="Stieglmeier M."/>
            <person name="Klingl A."/>
            <person name="Woyke T."/>
            <person name="Ryan C.M."/>
            <person name="Banfield J.F."/>
        </authorList>
    </citation>
    <scope>NUCLEOTIDE SEQUENCE [LARGE SCALE GENOMIC DNA]</scope>
</reference>
<evidence type="ECO:0000259" key="3">
    <source>
        <dbReference type="Pfam" id="PF01471"/>
    </source>
</evidence>